<evidence type="ECO:0000313" key="1">
    <source>
        <dbReference type="EMBL" id="JAH33990.1"/>
    </source>
</evidence>
<accession>A0A0E9S029</accession>
<organism evidence="1">
    <name type="scientific">Anguilla anguilla</name>
    <name type="common">European freshwater eel</name>
    <name type="synonym">Muraena anguilla</name>
    <dbReference type="NCBI Taxonomy" id="7936"/>
    <lineage>
        <taxon>Eukaryota</taxon>
        <taxon>Metazoa</taxon>
        <taxon>Chordata</taxon>
        <taxon>Craniata</taxon>
        <taxon>Vertebrata</taxon>
        <taxon>Euteleostomi</taxon>
        <taxon>Actinopterygii</taxon>
        <taxon>Neopterygii</taxon>
        <taxon>Teleostei</taxon>
        <taxon>Anguilliformes</taxon>
        <taxon>Anguillidae</taxon>
        <taxon>Anguilla</taxon>
    </lineage>
</organism>
<sequence>MITSLWKRLARPLPTFSEPYWGPLSKHTRLSSGTCWRRVYWSSQKRSLCLLSAAMPSNSSSQGR</sequence>
<reference evidence="1" key="2">
    <citation type="journal article" date="2015" name="Fish Shellfish Immunol.">
        <title>Early steps in the European eel (Anguilla anguilla)-Vibrio vulnificus interaction in the gills: Role of the RtxA13 toxin.</title>
        <authorList>
            <person name="Callol A."/>
            <person name="Pajuelo D."/>
            <person name="Ebbesson L."/>
            <person name="Teles M."/>
            <person name="MacKenzie S."/>
            <person name="Amaro C."/>
        </authorList>
    </citation>
    <scope>NUCLEOTIDE SEQUENCE</scope>
</reference>
<protein>
    <submittedName>
        <fullName evidence="1">Uncharacterized protein</fullName>
    </submittedName>
</protein>
<name>A0A0E9S029_ANGAN</name>
<reference evidence="1" key="1">
    <citation type="submission" date="2014-11" db="EMBL/GenBank/DDBJ databases">
        <authorList>
            <person name="Amaro Gonzalez C."/>
        </authorList>
    </citation>
    <scope>NUCLEOTIDE SEQUENCE</scope>
</reference>
<dbReference type="AlphaFoldDB" id="A0A0E9S029"/>
<proteinExistence type="predicted"/>
<dbReference type="EMBL" id="GBXM01074587">
    <property type="protein sequence ID" value="JAH33990.1"/>
    <property type="molecule type" value="Transcribed_RNA"/>
</dbReference>